<feature type="signal peptide" evidence="1">
    <location>
        <begin position="1"/>
        <end position="21"/>
    </location>
</feature>
<feature type="domain" description="Oxidoreductase molybdopterin-binding" evidence="2">
    <location>
        <begin position="63"/>
        <end position="133"/>
    </location>
</feature>
<feature type="chain" id="PRO_5045754088" evidence="1">
    <location>
        <begin position="22"/>
        <end position="158"/>
    </location>
</feature>
<protein>
    <submittedName>
        <fullName evidence="3">Molybdopterin-dependent oxidoreductase</fullName>
    </submittedName>
</protein>
<evidence type="ECO:0000256" key="1">
    <source>
        <dbReference type="SAM" id="SignalP"/>
    </source>
</evidence>
<dbReference type="Proteomes" id="UP000603940">
    <property type="component" value="Unassembled WGS sequence"/>
</dbReference>
<dbReference type="Pfam" id="PF00174">
    <property type="entry name" value="Oxidored_molyb"/>
    <property type="match status" value="1"/>
</dbReference>
<reference evidence="3 4" key="1">
    <citation type="journal article" date="2009" name="Int. J. Syst. Evol. Microbiol.">
        <title>Transfer of Teichococcus ludipueritiae and Muricoccus roseus to the genus Roseomonas, as Roseomonas ludipueritiae comb. nov. and Roseomonas rosea comb. nov., respectively, and emended description of the genus Roseomonas.</title>
        <authorList>
            <person name="Sanchez-Porro C."/>
            <person name="Gallego V."/>
            <person name="Busse H.J."/>
            <person name="Kampfer P."/>
            <person name="Ventosa A."/>
        </authorList>
    </citation>
    <scope>NUCLEOTIDE SEQUENCE [LARGE SCALE GENOMIC DNA]</scope>
    <source>
        <strain evidence="3 4">DSM 14915</strain>
    </source>
</reference>
<dbReference type="InterPro" id="IPR000572">
    <property type="entry name" value="OxRdtase_Mopterin-bd_dom"/>
</dbReference>
<evidence type="ECO:0000313" key="3">
    <source>
        <dbReference type="EMBL" id="MBC9179952.1"/>
    </source>
</evidence>
<keyword evidence="1" id="KW-0732">Signal</keyword>
<dbReference type="EMBL" id="JACTUZ010000206">
    <property type="protein sequence ID" value="MBC9179952.1"/>
    <property type="molecule type" value="Genomic_DNA"/>
</dbReference>
<name>A0ABR7REM7_9PROT</name>
<comment type="caution">
    <text evidence="3">The sequence shown here is derived from an EMBL/GenBank/DDBJ whole genome shotgun (WGS) entry which is preliminary data.</text>
</comment>
<dbReference type="InterPro" id="IPR036374">
    <property type="entry name" value="OxRdtase_Mopterin-bd_sf"/>
</dbReference>
<proteinExistence type="predicted"/>
<dbReference type="SUPFAM" id="SSF56524">
    <property type="entry name" value="Oxidoreductase molybdopterin-binding domain"/>
    <property type="match status" value="1"/>
</dbReference>
<dbReference type="Gene3D" id="3.90.420.10">
    <property type="entry name" value="Oxidoreductase, molybdopterin-binding domain"/>
    <property type="match status" value="1"/>
</dbReference>
<keyword evidence="4" id="KW-1185">Reference proteome</keyword>
<accession>A0ABR7REM7</accession>
<evidence type="ECO:0000313" key="4">
    <source>
        <dbReference type="Proteomes" id="UP000603940"/>
    </source>
</evidence>
<evidence type="ECO:0000259" key="2">
    <source>
        <dbReference type="Pfam" id="PF00174"/>
    </source>
</evidence>
<organism evidence="3 4">
    <name type="scientific">Pseudoroseomonas ludipueritiae</name>
    <dbReference type="NCBI Taxonomy" id="198093"/>
    <lineage>
        <taxon>Bacteria</taxon>
        <taxon>Pseudomonadati</taxon>
        <taxon>Pseudomonadota</taxon>
        <taxon>Alphaproteobacteria</taxon>
        <taxon>Acetobacterales</taxon>
        <taxon>Acetobacteraceae</taxon>
        <taxon>Pseudoroseomonas</taxon>
    </lineage>
</organism>
<sequence>MRRRRLVLSAAALLAARPAAAESVPFILTVDGRLPGGPRDFTLAALEALGMRDLRTITPWTREVQHFSGVPLLRLLDALGVTATSLRAEALNRYSTPLAREDATERHALLATRLDGQLLRVRERGPVWLVFPWSERPELDRPEVHERAVWQLRRLSLG</sequence>
<dbReference type="RefSeq" id="WP_187780939.1">
    <property type="nucleotide sequence ID" value="NZ_JACTUZ010000206.1"/>
</dbReference>
<gene>
    <name evidence="3" type="ORF">IBL25_23695</name>
</gene>